<dbReference type="AlphaFoldDB" id="Q6E269"/>
<dbReference type="InterPro" id="IPR005174">
    <property type="entry name" value="KIB1-4_b-propeller"/>
</dbReference>
<organism evidence="2">
    <name type="scientific">Arabidopsis thaliana</name>
    <name type="common">Mouse-ear cress</name>
    <dbReference type="NCBI Taxonomy" id="3702"/>
    <lineage>
        <taxon>Eukaryota</taxon>
        <taxon>Viridiplantae</taxon>
        <taxon>Streptophyta</taxon>
        <taxon>Embryophyta</taxon>
        <taxon>Tracheophyta</taxon>
        <taxon>Spermatophyta</taxon>
        <taxon>Magnoliopsida</taxon>
        <taxon>eudicotyledons</taxon>
        <taxon>Gunneridae</taxon>
        <taxon>Pentapetalae</taxon>
        <taxon>rosids</taxon>
        <taxon>malvids</taxon>
        <taxon>Brassicales</taxon>
        <taxon>Brassicaceae</taxon>
        <taxon>Camelineae</taxon>
        <taxon>Arabidopsis</taxon>
    </lineage>
</organism>
<evidence type="ECO:0000313" key="2">
    <source>
        <dbReference type="EMBL" id="AAT68353.1"/>
    </source>
</evidence>
<dbReference type="PANTHER" id="PTHR47123">
    <property type="entry name" value="F-BOX PROTEIN SKIP23"/>
    <property type="match status" value="1"/>
</dbReference>
<dbReference type="ExpressionAtlas" id="Q6E269">
    <property type="expression patterns" value="baseline and differential"/>
</dbReference>
<dbReference type="Pfam" id="PF03478">
    <property type="entry name" value="Beta-prop_KIB1-4"/>
    <property type="match status" value="1"/>
</dbReference>
<dbReference type="PANTHER" id="PTHR47123:SF24">
    <property type="entry name" value="LOW PROTEIN: F-BOX_KELCH-REPEAT PROTEIN"/>
    <property type="match status" value="1"/>
</dbReference>
<evidence type="ECO:0000259" key="1">
    <source>
        <dbReference type="Pfam" id="PF03478"/>
    </source>
</evidence>
<feature type="domain" description="KIB1-4 beta-propeller" evidence="1">
    <location>
        <begin position="142"/>
        <end position="306"/>
    </location>
</feature>
<sequence length="336" mass="37883">MAEPKTKKTSTSSITPDWSELPEELLYLEVSRGQLFRCCSCSLCLQLVAIHISFVSLVTPKLLSSLVQRIPFRKQKHVHPREGPSPDIADDQLSDALQCLVNVKIPASIPKKIIPLGHKYRMIGWEYNRATFLRLDKEGRRGEFVVLLEVSDTLLVLTSAEMRWKQLENVPYTICVDIVTFRGRFYAPFLSGQIVVIDPYSLEVTLLLSSPQDPRELRSLAPYGKDELFLVEVIIPNDVVIDFSRLARRVRRVDEKAGKWVEVGDLGDCVLLLGNLSCSAKEFPRGFGLTENAVLFGDQSGNAFLYYKQSAVKDLKGESCDDTQPFFPVMALHEDC</sequence>
<name>Q6E269_ARATH</name>
<proteinExistence type="evidence at transcript level"/>
<reference evidence="2" key="1">
    <citation type="submission" date="2004-04" db="EMBL/GenBank/DDBJ databases">
        <title>Reconstruction of cDNA sequences for hypothetical genes in Arabidopsis thaliana from 5' and 3' RACE products.</title>
        <authorList>
            <person name="Xiao Y."/>
            <person name="Underwood B."/>
            <person name="Moskal W."/>
            <person name="Torian U."/>
            <person name="Redman J."/>
            <person name="Wu H.C."/>
            <person name="Utterback T."/>
            <person name="Town C.D."/>
        </authorList>
    </citation>
    <scope>NUCLEOTIDE SEQUENCE</scope>
</reference>
<dbReference type="EMBL" id="AY600554">
    <property type="protein sequence ID" value="AAT68353.1"/>
    <property type="molecule type" value="mRNA"/>
</dbReference>
<accession>Q6E269</accession>
<protein>
    <recommendedName>
        <fullName evidence="1">KIB1-4 beta-propeller domain-containing protein</fullName>
    </recommendedName>
</protein>
<gene>
    <name evidence="2" type="ordered locus">At2g24255</name>
</gene>
<dbReference type="InterPro" id="IPR051304">
    <property type="entry name" value="SCF_F-box_domain"/>
</dbReference>